<reference evidence="1 2" key="1">
    <citation type="submission" date="2014-04" db="EMBL/GenBank/DDBJ databases">
        <authorList>
            <consortium name="DOE Joint Genome Institute"/>
            <person name="Kuo A."/>
            <person name="Kohler A."/>
            <person name="Costa M.D."/>
            <person name="Nagy L.G."/>
            <person name="Floudas D."/>
            <person name="Copeland A."/>
            <person name="Barry K.W."/>
            <person name="Cichocki N."/>
            <person name="Veneault-Fourrey C."/>
            <person name="LaButti K."/>
            <person name="Lindquist E.A."/>
            <person name="Lipzen A."/>
            <person name="Lundell T."/>
            <person name="Morin E."/>
            <person name="Murat C."/>
            <person name="Sun H."/>
            <person name="Tunlid A."/>
            <person name="Henrissat B."/>
            <person name="Grigoriev I.V."/>
            <person name="Hibbett D.S."/>
            <person name="Martin F."/>
            <person name="Nordberg H.P."/>
            <person name="Cantor M.N."/>
            <person name="Hua S.X."/>
        </authorList>
    </citation>
    <scope>NUCLEOTIDE SEQUENCE [LARGE SCALE GENOMIC DNA]</scope>
    <source>
        <strain evidence="1 2">441</strain>
    </source>
</reference>
<dbReference type="Proteomes" id="UP000054018">
    <property type="component" value="Unassembled WGS sequence"/>
</dbReference>
<keyword evidence="2" id="KW-1185">Reference proteome</keyword>
<evidence type="ECO:0000313" key="1">
    <source>
        <dbReference type="EMBL" id="KIK19128.1"/>
    </source>
</evidence>
<dbReference type="HOGENOM" id="CLU_1504036_0_0_1"/>
<gene>
    <name evidence="1" type="ORF">PISMIDRAFT_24502</name>
</gene>
<dbReference type="AlphaFoldDB" id="A0A0C9ZGN0"/>
<accession>A0A0C9ZGN0</accession>
<name>A0A0C9ZGN0_9AGAM</name>
<proteinExistence type="predicted"/>
<sequence length="179" mass="20551">MAAGCMEEKEWIKWACWYLDQDRVGPSGIPLWIVKKDIKTEEDLSKYYHKYTEITQYLINKKKITSDYVMKELMFLMSERFQMARSRGAKRGVVQLSGGKEATRVAQELAEINCWLGEHGPAEGRVREEAAATQQSEGGAHLFVVKEQELNLVSTQMVMTARIKEVVSDDKEEKEVWVA</sequence>
<dbReference type="EMBL" id="KN833790">
    <property type="protein sequence ID" value="KIK19128.1"/>
    <property type="molecule type" value="Genomic_DNA"/>
</dbReference>
<protein>
    <submittedName>
        <fullName evidence="1">Uncharacterized protein</fullName>
    </submittedName>
</protein>
<organism evidence="1 2">
    <name type="scientific">Pisolithus microcarpus 441</name>
    <dbReference type="NCBI Taxonomy" id="765257"/>
    <lineage>
        <taxon>Eukaryota</taxon>
        <taxon>Fungi</taxon>
        <taxon>Dikarya</taxon>
        <taxon>Basidiomycota</taxon>
        <taxon>Agaricomycotina</taxon>
        <taxon>Agaricomycetes</taxon>
        <taxon>Agaricomycetidae</taxon>
        <taxon>Boletales</taxon>
        <taxon>Sclerodermatineae</taxon>
        <taxon>Pisolithaceae</taxon>
        <taxon>Pisolithus</taxon>
    </lineage>
</organism>
<evidence type="ECO:0000313" key="2">
    <source>
        <dbReference type="Proteomes" id="UP000054018"/>
    </source>
</evidence>
<reference evidence="2" key="2">
    <citation type="submission" date="2015-01" db="EMBL/GenBank/DDBJ databases">
        <title>Evolutionary Origins and Diversification of the Mycorrhizal Mutualists.</title>
        <authorList>
            <consortium name="DOE Joint Genome Institute"/>
            <consortium name="Mycorrhizal Genomics Consortium"/>
            <person name="Kohler A."/>
            <person name="Kuo A."/>
            <person name="Nagy L.G."/>
            <person name="Floudas D."/>
            <person name="Copeland A."/>
            <person name="Barry K.W."/>
            <person name="Cichocki N."/>
            <person name="Veneault-Fourrey C."/>
            <person name="LaButti K."/>
            <person name="Lindquist E.A."/>
            <person name="Lipzen A."/>
            <person name="Lundell T."/>
            <person name="Morin E."/>
            <person name="Murat C."/>
            <person name="Riley R."/>
            <person name="Ohm R."/>
            <person name="Sun H."/>
            <person name="Tunlid A."/>
            <person name="Henrissat B."/>
            <person name="Grigoriev I.V."/>
            <person name="Hibbett D.S."/>
            <person name="Martin F."/>
        </authorList>
    </citation>
    <scope>NUCLEOTIDE SEQUENCE [LARGE SCALE GENOMIC DNA]</scope>
    <source>
        <strain evidence="2">441</strain>
    </source>
</reference>